<dbReference type="Proteomes" id="UP001208570">
    <property type="component" value="Unassembled WGS sequence"/>
</dbReference>
<dbReference type="EMBL" id="JAODUP010000020">
    <property type="protein sequence ID" value="KAK2168122.1"/>
    <property type="molecule type" value="Genomic_DNA"/>
</dbReference>
<feature type="compositionally biased region" description="Pro residues" evidence="1">
    <location>
        <begin position="426"/>
        <end position="435"/>
    </location>
</feature>
<dbReference type="InterPro" id="IPR036691">
    <property type="entry name" value="Endo/exonu/phosph_ase_sf"/>
</dbReference>
<dbReference type="InterPro" id="IPR000300">
    <property type="entry name" value="IPPc"/>
</dbReference>
<dbReference type="Pfam" id="PF22669">
    <property type="entry name" value="Exo_endo_phos2"/>
    <property type="match status" value="1"/>
</dbReference>
<dbReference type="AlphaFoldDB" id="A0AAD9KBK9"/>
<evidence type="ECO:0000256" key="1">
    <source>
        <dbReference type="SAM" id="MobiDB-lite"/>
    </source>
</evidence>
<dbReference type="SMART" id="SM00128">
    <property type="entry name" value="IPPc"/>
    <property type="match status" value="1"/>
</dbReference>
<proteinExistence type="predicted"/>
<dbReference type="Gene3D" id="3.60.10.10">
    <property type="entry name" value="Endonuclease/exonuclease/phosphatase"/>
    <property type="match status" value="1"/>
</dbReference>
<dbReference type="PANTHER" id="PTHR11200">
    <property type="entry name" value="INOSITOL 5-PHOSPHATASE"/>
    <property type="match status" value="1"/>
</dbReference>
<feature type="compositionally biased region" description="Low complexity" evidence="1">
    <location>
        <begin position="415"/>
        <end position="425"/>
    </location>
</feature>
<protein>
    <recommendedName>
        <fullName evidence="2">Inositol polyphosphate-related phosphatase domain-containing protein</fullName>
    </recommendedName>
</protein>
<dbReference type="GO" id="GO:0004439">
    <property type="term" value="F:phosphatidylinositol-4,5-bisphosphate 5-phosphatase activity"/>
    <property type="evidence" value="ECO:0007669"/>
    <property type="project" value="TreeGrafter"/>
</dbReference>
<dbReference type="SUPFAM" id="SSF56219">
    <property type="entry name" value="DNase I-like"/>
    <property type="match status" value="1"/>
</dbReference>
<organism evidence="3 4">
    <name type="scientific">Paralvinella palmiformis</name>
    <dbReference type="NCBI Taxonomy" id="53620"/>
    <lineage>
        <taxon>Eukaryota</taxon>
        <taxon>Metazoa</taxon>
        <taxon>Spiralia</taxon>
        <taxon>Lophotrochozoa</taxon>
        <taxon>Annelida</taxon>
        <taxon>Polychaeta</taxon>
        <taxon>Sedentaria</taxon>
        <taxon>Canalipalpata</taxon>
        <taxon>Terebellida</taxon>
        <taxon>Terebelliformia</taxon>
        <taxon>Alvinellidae</taxon>
        <taxon>Paralvinella</taxon>
    </lineage>
</organism>
<accession>A0AAD9KBK9</accession>
<gene>
    <name evidence="3" type="ORF">LSH36_20g07085</name>
</gene>
<keyword evidence="4" id="KW-1185">Reference proteome</keyword>
<dbReference type="GO" id="GO:0046856">
    <property type="term" value="P:phosphatidylinositol dephosphorylation"/>
    <property type="evidence" value="ECO:0007669"/>
    <property type="project" value="InterPro"/>
</dbReference>
<evidence type="ECO:0000259" key="2">
    <source>
        <dbReference type="SMART" id="SM00128"/>
    </source>
</evidence>
<evidence type="ECO:0000313" key="4">
    <source>
        <dbReference type="Proteomes" id="UP001208570"/>
    </source>
</evidence>
<evidence type="ECO:0000313" key="3">
    <source>
        <dbReference type="EMBL" id="KAK2168122.1"/>
    </source>
</evidence>
<feature type="domain" description="Inositol polyphosphate-related phosphatase" evidence="2">
    <location>
        <begin position="1"/>
        <end position="377"/>
    </location>
</feature>
<feature type="region of interest" description="Disordered" evidence="1">
    <location>
        <begin position="415"/>
        <end position="449"/>
    </location>
</feature>
<name>A0AAD9KBK9_9ANNE</name>
<reference evidence="3" key="1">
    <citation type="journal article" date="2023" name="Mol. Biol. Evol.">
        <title>Third-Generation Sequencing Reveals the Adaptive Role of the Epigenome in Three Deep-Sea Polychaetes.</title>
        <authorList>
            <person name="Perez M."/>
            <person name="Aroh O."/>
            <person name="Sun Y."/>
            <person name="Lan Y."/>
            <person name="Juniper S.K."/>
            <person name="Young C.R."/>
            <person name="Angers B."/>
            <person name="Qian P.Y."/>
        </authorList>
    </citation>
    <scope>NUCLEOTIDE SEQUENCE</scope>
    <source>
        <strain evidence="3">P08H-3</strain>
    </source>
</reference>
<comment type="caution">
    <text evidence="3">The sequence shown here is derived from an EMBL/GenBank/DDBJ whole genome shotgun (WGS) entry which is preliminary data.</text>
</comment>
<feature type="compositionally biased region" description="Low complexity" evidence="1">
    <location>
        <begin position="436"/>
        <end position="449"/>
    </location>
</feature>
<sequence>MRICCATWNIQGAEPGYVTEGDIKKWLRSAPKRETARNPYQDAIPNIPVDIYAVGFQEIIPMDNSVRIPVPKIIIKGANNMDLTRASIRDKVLWAWSTLLVTAINRFERSVQYSLYGAYMLNGIGLFIIVRNELISDGHIRNGRADTVRADEKPSDLEVMRLPDNKASGAVGIRFDVGGSSVAFVCCQLHAGDGIGACSERNRQYHKIANEMFKDVGLTLSQHEYVFWIGDLNYKLCQPALGGADSKVAWEFVKRGELDRLLMADELSAQRRNGLAFGEYQEGAPNFSPNYSYKSWLAPGKRRPDKRQITKNHIRINSGDMPAWNERILWRRNTGGVPQPPEFHGGLASYTMPLDVTKISKYLPIVALIDIQISPPKSAVIYSPPPQHQPNVYIQGTQMSPGPLRKMIQAAPNPVPQQQQQIQPWAPLPAAPQQPPIQFQQPQQQQQPQIYQIEAPPESANSVFSNFVLPGM</sequence>
<dbReference type="InterPro" id="IPR046985">
    <property type="entry name" value="IP5"/>
</dbReference>